<name>A0A931DBK0_9ACTN</name>
<dbReference type="Proteomes" id="UP000614047">
    <property type="component" value="Unassembled WGS sequence"/>
</dbReference>
<protein>
    <submittedName>
        <fullName evidence="3">Quercetin dioxygenase-like cupin family protein</fullName>
    </submittedName>
</protein>
<dbReference type="RefSeq" id="WP_197009075.1">
    <property type="nucleotide sequence ID" value="NZ_BAABES010000014.1"/>
</dbReference>
<dbReference type="InterPro" id="IPR014710">
    <property type="entry name" value="RmlC-like_jellyroll"/>
</dbReference>
<feature type="domain" description="Cupin type-2" evidence="2">
    <location>
        <begin position="274"/>
        <end position="341"/>
    </location>
</feature>
<gene>
    <name evidence="3" type="ORF">IW256_000130</name>
</gene>
<dbReference type="PANTHER" id="PTHR35848">
    <property type="entry name" value="OXALATE-BINDING PROTEIN"/>
    <property type="match status" value="1"/>
</dbReference>
<keyword evidence="3" id="KW-0223">Dioxygenase</keyword>
<keyword evidence="1" id="KW-0479">Metal-binding</keyword>
<keyword evidence="4" id="KW-1185">Reference proteome</keyword>
<evidence type="ECO:0000256" key="1">
    <source>
        <dbReference type="ARBA" id="ARBA00022723"/>
    </source>
</evidence>
<dbReference type="InterPro" id="IPR013096">
    <property type="entry name" value="Cupin_2"/>
</dbReference>
<evidence type="ECO:0000313" key="4">
    <source>
        <dbReference type="Proteomes" id="UP000614047"/>
    </source>
</evidence>
<proteinExistence type="predicted"/>
<evidence type="ECO:0000313" key="3">
    <source>
        <dbReference type="EMBL" id="MBG6086017.1"/>
    </source>
</evidence>
<keyword evidence="3" id="KW-0560">Oxidoreductase</keyword>
<sequence length="381" mass="41212">MNNQDRVVTGPVDMAELARRTIRRTDFVPCTQAFIDCRTPGSDRKENYAMIGPGVSQSPGQVINLREPHGFNIGAAAMPNGVTNSLHMHFTAEVFLCFRGEFLLRWGADGTDGELLLREGDIASIPTWIFRGFTNVGPDDGWLFTTLGQDRTGGIIWGPSVLREAAGHGLYLSTTGELIDTVAGDPPPPEDETVRPITGAQIAALRSYSAEELRRRVATPDDLRWSEAPFLDFRLPGGGARLAAVIGYGMTEDRFQEPIVHNPHGHSVAWLKARPGAGMSRHRHGASQVLMVKDGEWEVTLNGPGEELPVRLGPWDMLSVPPGAWRSLRNAGDDEASLVVVNGGDGRNRLEWDEAVVKAAAEAGDALDPGGYVAPSALVPR</sequence>
<dbReference type="SUPFAM" id="SSF51182">
    <property type="entry name" value="RmlC-like cupins"/>
    <property type="match status" value="1"/>
</dbReference>
<organism evidence="3 4">
    <name type="scientific">Actinomadura viridis</name>
    <dbReference type="NCBI Taxonomy" id="58110"/>
    <lineage>
        <taxon>Bacteria</taxon>
        <taxon>Bacillati</taxon>
        <taxon>Actinomycetota</taxon>
        <taxon>Actinomycetes</taxon>
        <taxon>Streptosporangiales</taxon>
        <taxon>Thermomonosporaceae</taxon>
        <taxon>Actinomadura</taxon>
    </lineage>
</organism>
<dbReference type="EMBL" id="JADOUA010000001">
    <property type="protein sequence ID" value="MBG6086017.1"/>
    <property type="molecule type" value="Genomic_DNA"/>
</dbReference>
<dbReference type="Gene3D" id="2.60.120.10">
    <property type="entry name" value="Jelly Rolls"/>
    <property type="match status" value="2"/>
</dbReference>
<dbReference type="InterPro" id="IPR011051">
    <property type="entry name" value="RmlC_Cupin_sf"/>
</dbReference>
<dbReference type="InterPro" id="IPR051610">
    <property type="entry name" value="GPI/OXD"/>
</dbReference>
<dbReference type="GO" id="GO:0046872">
    <property type="term" value="F:metal ion binding"/>
    <property type="evidence" value="ECO:0007669"/>
    <property type="project" value="UniProtKB-KW"/>
</dbReference>
<accession>A0A931DBK0</accession>
<dbReference type="GO" id="GO:0051213">
    <property type="term" value="F:dioxygenase activity"/>
    <property type="evidence" value="ECO:0007669"/>
    <property type="project" value="UniProtKB-KW"/>
</dbReference>
<dbReference type="Pfam" id="PF07883">
    <property type="entry name" value="Cupin_2"/>
    <property type="match status" value="1"/>
</dbReference>
<reference evidence="3" key="1">
    <citation type="submission" date="2020-11" db="EMBL/GenBank/DDBJ databases">
        <title>Sequencing the genomes of 1000 actinobacteria strains.</title>
        <authorList>
            <person name="Klenk H.-P."/>
        </authorList>
    </citation>
    <scope>NUCLEOTIDE SEQUENCE</scope>
    <source>
        <strain evidence="3">DSM 43175</strain>
    </source>
</reference>
<dbReference type="AlphaFoldDB" id="A0A931DBK0"/>
<comment type="caution">
    <text evidence="3">The sequence shown here is derived from an EMBL/GenBank/DDBJ whole genome shotgun (WGS) entry which is preliminary data.</text>
</comment>
<evidence type="ECO:0000259" key="2">
    <source>
        <dbReference type="Pfam" id="PF07883"/>
    </source>
</evidence>